<dbReference type="PRINTS" id="PR00080">
    <property type="entry name" value="SDRFAMILY"/>
</dbReference>
<dbReference type="SUPFAM" id="SSF51735">
    <property type="entry name" value="NAD(P)-binding Rossmann-fold domains"/>
    <property type="match status" value="1"/>
</dbReference>
<dbReference type="AlphaFoldDB" id="A0A383ESK9"/>
<gene>
    <name evidence="2" type="ORF">METZ01_LOCUS512154</name>
</gene>
<dbReference type="PANTHER" id="PTHR42760">
    <property type="entry name" value="SHORT-CHAIN DEHYDROGENASES/REDUCTASES FAMILY MEMBER"/>
    <property type="match status" value="1"/>
</dbReference>
<dbReference type="InterPro" id="IPR036291">
    <property type="entry name" value="NAD(P)-bd_dom_sf"/>
</dbReference>
<proteinExistence type="inferred from homology"/>
<accession>A0A383ESK9</accession>
<dbReference type="InterPro" id="IPR002347">
    <property type="entry name" value="SDR_fam"/>
</dbReference>
<dbReference type="PROSITE" id="PS00061">
    <property type="entry name" value="ADH_SHORT"/>
    <property type="match status" value="1"/>
</dbReference>
<reference evidence="2" key="1">
    <citation type="submission" date="2018-05" db="EMBL/GenBank/DDBJ databases">
        <authorList>
            <person name="Lanie J.A."/>
            <person name="Ng W.-L."/>
            <person name="Kazmierczak K.M."/>
            <person name="Andrzejewski T.M."/>
            <person name="Davidsen T.M."/>
            <person name="Wayne K.J."/>
            <person name="Tettelin H."/>
            <person name="Glass J.I."/>
            <person name="Rusch D."/>
            <person name="Podicherti R."/>
            <person name="Tsui H.-C.T."/>
            <person name="Winkler M.E."/>
        </authorList>
    </citation>
    <scope>NUCLEOTIDE SEQUENCE</scope>
</reference>
<dbReference type="GO" id="GO:0016616">
    <property type="term" value="F:oxidoreductase activity, acting on the CH-OH group of donors, NAD or NADP as acceptor"/>
    <property type="evidence" value="ECO:0007669"/>
    <property type="project" value="TreeGrafter"/>
</dbReference>
<dbReference type="EMBL" id="UINC01228118">
    <property type="protein sequence ID" value="SVE59300.1"/>
    <property type="molecule type" value="Genomic_DNA"/>
</dbReference>
<sequence>MDKMKGMVAIVTGSSRGLGRAIAIEYGLEGATVVACARPTSPTQLPGTVDETAQEIRDHGGESLAIACDVSEEAQVKAMVQQVMERFGKIDVLVNNAGIMILGESFLEIEPARWDQIMSVNLRGAYLTCRYVLPVMIDQRRGSIVNIGSFAASDPRVNGTAYCSSKAALHMFSQCLAQDVREHNIAVNILDPGGMKSEGS</sequence>
<dbReference type="Pfam" id="PF00106">
    <property type="entry name" value="adh_short"/>
    <property type="match status" value="1"/>
</dbReference>
<dbReference type="Gene3D" id="3.40.50.720">
    <property type="entry name" value="NAD(P)-binding Rossmann-like Domain"/>
    <property type="match status" value="1"/>
</dbReference>
<dbReference type="InterPro" id="IPR020904">
    <property type="entry name" value="Sc_DH/Rdtase_CS"/>
</dbReference>
<dbReference type="CDD" id="cd05233">
    <property type="entry name" value="SDR_c"/>
    <property type="match status" value="1"/>
</dbReference>
<feature type="non-terminal residue" evidence="2">
    <location>
        <position position="200"/>
    </location>
</feature>
<name>A0A383ESK9_9ZZZZ</name>
<evidence type="ECO:0000313" key="2">
    <source>
        <dbReference type="EMBL" id="SVE59300.1"/>
    </source>
</evidence>
<dbReference type="PRINTS" id="PR00081">
    <property type="entry name" value="GDHRDH"/>
</dbReference>
<dbReference type="FunFam" id="3.40.50.720:FF:000084">
    <property type="entry name" value="Short-chain dehydrogenase reductase"/>
    <property type="match status" value="1"/>
</dbReference>
<evidence type="ECO:0000256" key="1">
    <source>
        <dbReference type="ARBA" id="ARBA00006484"/>
    </source>
</evidence>
<protein>
    <submittedName>
        <fullName evidence="2">Uncharacterized protein</fullName>
    </submittedName>
</protein>
<comment type="similarity">
    <text evidence="1">Belongs to the short-chain dehydrogenases/reductases (SDR) family.</text>
</comment>
<organism evidence="2">
    <name type="scientific">marine metagenome</name>
    <dbReference type="NCBI Taxonomy" id="408172"/>
    <lineage>
        <taxon>unclassified sequences</taxon>
        <taxon>metagenomes</taxon>
        <taxon>ecological metagenomes</taxon>
    </lineage>
</organism>